<dbReference type="EMBL" id="BMCS01000001">
    <property type="protein sequence ID" value="GGF29372.1"/>
    <property type="molecule type" value="Genomic_DNA"/>
</dbReference>
<dbReference type="Proteomes" id="UP000632454">
    <property type="component" value="Unassembled WGS sequence"/>
</dbReference>
<feature type="domain" description="DNA-binding protein Rv2175c wHTH" evidence="2">
    <location>
        <begin position="2"/>
        <end position="54"/>
    </location>
</feature>
<evidence type="ECO:0000313" key="3">
    <source>
        <dbReference type="EMBL" id="GGF29372.1"/>
    </source>
</evidence>
<accession>A0ABQ1UZG7</accession>
<dbReference type="Pfam" id="PF21531">
    <property type="entry name" value="Rv2175c_wHTH"/>
    <property type="match status" value="1"/>
</dbReference>
<name>A0ABQ1UZG7_9NOCA</name>
<comment type="caution">
    <text evidence="3">The sequence shown here is derived from an EMBL/GenBank/DDBJ whole genome shotgun (WGS) entry which is preliminary data.</text>
</comment>
<evidence type="ECO:0000313" key="4">
    <source>
        <dbReference type="Proteomes" id="UP000632454"/>
    </source>
</evidence>
<keyword evidence="4" id="KW-1185">Reference proteome</keyword>
<sequence length="116" mass="12702">MSDDFLPADEPVLDVSEVSKRLHLSAGRIRTMIAEHQLLAVNRSGVPMVPATFLDGSEVTKHLVGLIAVLIDGGFSRNAAMRWLFTEQDDIGECPAHALHGHSAREMIRRAQALAF</sequence>
<gene>
    <name evidence="3" type="ORF">GCM10007298_26610</name>
</gene>
<dbReference type="InterPro" id="IPR041098">
    <property type="entry name" value="Rv2175c_C"/>
</dbReference>
<evidence type="ECO:0000259" key="1">
    <source>
        <dbReference type="Pfam" id="PF18367"/>
    </source>
</evidence>
<dbReference type="InterPro" id="IPR048576">
    <property type="entry name" value="Rv2175c_wHTH"/>
</dbReference>
<dbReference type="Pfam" id="PF18367">
    <property type="entry name" value="Rv2175c_C"/>
    <property type="match status" value="1"/>
</dbReference>
<feature type="domain" description="Rv2175c C-terminal" evidence="1">
    <location>
        <begin position="61"/>
        <end position="115"/>
    </location>
</feature>
<evidence type="ECO:0000259" key="2">
    <source>
        <dbReference type="Pfam" id="PF21531"/>
    </source>
</evidence>
<proteinExistence type="predicted"/>
<reference evidence="4" key="1">
    <citation type="journal article" date="2019" name="Int. J. Syst. Evol. Microbiol.">
        <title>The Global Catalogue of Microorganisms (GCM) 10K type strain sequencing project: providing services to taxonomists for standard genome sequencing and annotation.</title>
        <authorList>
            <consortium name="The Broad Institute Genomics Platform"/>
            <consortium name="The Broad Institute Genome Sequencing Center for Infectious Disease"/>
            <person name="Wu L."/>
            <person name="Ma J."/>
        </authorList>
    </citation>
    <scope>NUCLEOTIDE SEQUENCE [LARGE SCALE GENOMIC DNA]</scope>
    <source>
        <strain evidence="4">CCM 7855</strain>
    </source>
</reference>
<protein>
    <submittedName>
        <fullName evidence="3">Transcriptional regulator</fullName>
    </submittedName>
</protein>
<organism evidence="3 4">
    <name type="scientific">Williamsia phyllosphaerae</name>
    <dbReference type="NCBI Taxonomy" id="885042"/>
    <lineage>
        <taxon>Bacteria</taxon>
        <taxon>Bacillati</taxon>
        <taxon>Actinomycetota</taxon>
        <taxon>Actinomycetes</taxon>
        <taxon>Mycobacteriales</taxon>
        <taxon>Nocardiaceae</taxon>
        <taxon>Williamsia</taxon>
    </lineage>
</organism>